<protein>
    <recommendedName>
        <fullName evidence="3">BTB domain-containing protein</fullName>
    </recommendedName>
</protein>
<dbReference type="AlphaFoldDB" id="A0A8H5BET4"/>
<organism evidence="1 2">
    <name type="scientific">Psilocybe cf. subviscida</name>
    <dbReference type="NCBI Taxonomy" id="2480587"/>
    <lineage>
        <taxon>Eukaryota</taxon>
        <taxon>Fungi</taxon>
        <taxon>Dikarya</taxon>
        <taxon>Basidiomycota</taxon>
        <taxon>Agaricomycotina</taxon>
        <taxon>Agaricomycetes</taxon>
        <taxon>Agaricomycetidae</taxon>
        <taxon>Agaricales</taxon>
        <taxon>Agaricineae</taxon>
        <taxon>Strophariaceae</taxon>
        <taxon>Psilocybe</taxon>
    </lineage>
</organism>
<dbReference type="OrthoDB" id="2593747at2759"/>
<dbReference type="Proteomes" id="UP000567179">
    <property type="component" value="Unassembled WGS sequence"/>
</dbReference>
<sequence length="298" mass="33771">MDPSQELQAAVWVEADDVQQRDMESASIDSFELLETAAEMQHEACAFSSTSKTAKHVAPFANICFNRLFNFTLVFFSAEGMVFTALKEWFMQPGSWFEHRLAVTNEDPGSVDGMKADKPLILEDTGVEDFRVFYPQTKLLETYDEWLGVLRLATRWNFPEIRDKAIAALEPLIVKQPANKIHLGTELRVKKWLTLGLEELVTMDDLSPDQLSSSPFSLEWATVAKVLYSCMIYQKGQRIIPNWSMRHCCWLANNGVGDDATTFCSKCAKKWDKYIPRVLVQSNFTAKIQDAGFIADGT</sequence>
<name>A0A8H5BET4_9AGAR</name>
<reference evidence="1 2" key="1">
    <citation type="journal article" date="2020" name="ISME J.">
        <title>Uncovering the hidden diversity of litter-decomposition mechanisms in mushroom-forming fungi.</title>
        <authorList>
            <person name="Floudas D."/>
            <person name="Bentzer J."/>
            <person name="Ahren D."/>
            <person name="Johansson T."/>
            <person name="Persson P."/>
            <person name="Tunlid A."/>
        </authorList>
    </citation>
    <scope>NUCLEOTIDE SEQUENCE [LARGE SCALE GENOMIC DNA]</scope>
    <source>
        <strain evidence="1 2">CBS 101986</strain>
    </source>
</reference>
<evidence type="ECO:0008006" key="3">
    <source>
        <dbReference type="Google" id="ProtNLM"/>
    </source>
</evidence>
<evidence type="ECO:0000313" key="2">
    <source>
        <dbReference type="Proteomes" id="UP000567179"/>
    </source>
</evidence>
<evidence type="ECO:0000313" key="1">
    <source>
        <dbReference type="EMBL" id="KAF5322024.1"/>
    </source>
</evidence>
<accession>A0A8H5BET4</accession>
<proteinExistence type="predicted"/>
<gene>
    <name evidence="1" type="ORF">D9619_002126</name>
</gene>
<keyword evidence="2" id="KW-1185">Reference proteome</keyword>
<comment type="caution">
    <text evidence="1">The sequence shown here is derived from an EMBL/GenBank/DDBJ whole genome shotgun (WGS) entry which is preliminary data.</text>
</comment>
<dbReference type="EMBL" id="JAACJJ010000028">
    <property type="protein sequence ID" value="KAF5322024.1"/>
    <property type="molecule type" value="Genomic_DNA"/>
</dbReference>